<evidence type="ECO:0000313" key="1">
    <source>
        <dbReference type="EMBL" id="NMM95936.1"/>
    </source>
</evidence>
<accession>A0A7Y0EV64</accession>
<dbReference type="EMBL" id="JAAIIF010000007">
    <property type="protein sequence ID" value="NMM95936.1"/>
    <property type="molecule type" value="Genomic_DNA"/>
</dbReference>
<name>A0A7Y0EV64_9BIFI</name>
<protein>
    <submittedName>
        <fullName evidence="1">Uncharacterized protein</fullName>
    </submittedName>
</protein>
<comment type="caution">
    <text evidence="1">The sequence shown here is derived from an EMBL/GenBank/DDBJ whole genome shotgun (WGS) entry which is preliminary data.</text>
</comment>
<sequence length="91" mass="9788">MADVVSRTADGGIAILGAKGKGNMPSQRLIVQHGVVYMPFMPNVMKRLYGSAVGGFVPVFEMQPEPAIQLYVDKAADCDALAKTNLKRMFG</sequence>
<gene>
    <name evidence="1" type="ORF">G1C98_0672</name>
</gene>
<reference evidence="1 2" key="1">
    <citation type="submission" date="2020-02" db="EMBL/GenBank/DDBJ databases">
        <title>Characterization of phylogenetic diversity of novel bifidobacterial species isolated in Czech ZOOs.</title>
        <authorList>
            <person name="Lugli G.A."/>
            <person name="Vera N.B."/>
            <person name="Ventura M."/>
        </authorList>
    </citation>
    <scope>NUCLEOTIDE SEQUENCE [LARGE SCALE GENOMIC DNA]</scope>
    <source>
        <strain evidence="1 2">DSM 109960</strain>
    </source>
</reference>
<evidence type="ECO:0000313" key="2">
    <source>
        <dbReference type="Proteomes" id="UP000529710"/>
    </source>
</evidence>
<dbReference type="AlphaFoldDB" id="A0A7Y0EV64"/>
<organism evidence="1 2">
    <name type="scientific">Bifidobacterium erythrocebi</name>
    <dbReference type="NCBI Taxonomy" id="2675325"/>
    <lineage>
        <taxon>Bacteria</taxon>
        <taxon>Bacillati</taxon>
        <taxon>Actinomycetota</taxon>
        <taxon>Actinomycetes</taxon>
        <taxon>Bifidobacteriales</taxon>
        <taxon>Bifidobacteriaceae</taxon>
        <taxon>Bifidobacterium</taxon>
    </lineage>
</organism>
<dbReference type="RefSeq" id="WP_169079277.1">
    <property type="nucleotide sequence ID" value="NZ_JAAIIF010000007.1"/>
</dbReference>
<dbReference type="Proteomes" id="UP000529710">
    <property type="component" value="Unassembled WGS sequence"/>
</dbReference>
<proteinExistence type="predicted"/>
<keyword evidence="2" id="KW-1185">Reference proteome</keyword>